<dbReference type="InterPro" id="IPR033704">
    <property type="entry name" value="dUTPase_trimeric"/>
</dbReference>
<dbReference type="GO" id="GO:0015949">
    <property type="term" value="P:nucleobase-containing small molecule interconversion"/>
    <property type="evidence" value="ECO:0007669"/>
    <property type="project" value="TreeGrafter"/>
</dbReference>
<dbReference type="PATRIC" id="fig|1150469.3.peg.1723"/>
<keyword evidence="3" id="KW-0547">Nucleotide-binding</keyword>
<dbReference type="eggNOG" id="COG0717">
    <property type="taxonomic scope" value="Bacteria"/>
</dbReference>
<dbReference type="InterPro" id="IPR011962">
    <property type="entry name" value="dCTP_deaminase"/>
</dbReference>
<sequence>MGSKDTVLFSLAARVPDMKLSDTDIRRALAEGRILIEPPPDPARLGAMSVDLQLGSAFRVFQPGKASHIDLAPPEGQACQNIEDIMGSVEVAQGEAFYLHPGEFALGITVQRVGLPADIAGRLDGRSSLARLGLMVHATAHTIDPGWDGKITLEFYNCGPLPLALRPGMRICALSFEMLLSPTSKPYASSPTAKYKGQDLPLPSRIAREPGGEEG</sequence>
<feature type="binding site" evidence="3">
    <location>
        <position position="187"/>
    </location>
    <ligand>
        <name>dCTP</name>
        <dbReference type="ChEBI" id="CHEBI:61481"/>
    </ligand>
</feature>
<gene>
    <name evidence="3 5" type="primary">dcd</name>
    <name evidence="5" type="ORF">RSPPHO_01530</name>
</gene>
<protein>
    <recommendedName>
        <fullName evidence="3">dCTP deaminase</fullName>
        <ecNumber evidence="3">3.5.4.13</ecNumber>
    </recommendedName>
    <alternativeName>
        <fullName evidence="3">Deoxycytidine triphosphate deaminase</fullName>
    </alternativeName>
</protein>
<dbReference type="EC" id="3.5.4.13" evidence="3"/>
<dbReference type="Proteomes" id="UP000033220">
    <property type="component" value="Chromosome DSM 122"/>
</dbReference>
<proteinExistence type="inferred from homology"/>
<dbReference type="PANTHER" id="PTHR42680:SF3">
    <property type="entry name" value="DCTP DEAMINASE"/>
    <property type="match status" value="1"/>
</dbReference>
<dbReference type="HAMAP" id="MF_00146">
    <property type="entry name" value="dCTP_deaminase"/>
    <property type="match status" value="1"/>
</dbReference>
<dbReference type="STRING" id="1150469.RSPPHO_01530"/>
<feature type="binding site" evidence="3">
    <location>
        <position position="194"/>
    </location>
    <ligand>
        <name>dCTP</name>
        <dbReference type="ChEBI" id="CHEBI:61481"/>
    </ligand>
</feature>
<evidence type="ECO:0000313" key="5">
    <source>
        <dbReference type="EMBL" id="CCG08156.1"/>
    </source>
</evidence>
<organism evidence="5 6">
    <name type="scientific">Pararhodospirillum photometricum DSM 122</name>
    <dbReference type="NCBI Taxonomy" id="1150469"/>
    <lineage>
        <taxon>Bacteria</taxon>
        <taxon>Pseudomonadati</taxon>
        <taxon>Pseudomonadota</taxon>
        <taxon>Alphaproteobacteria</taxon>
        <taxon>Rhodospirillales</taxon>
        <taxon>Rhodospirillaceae</taxon>
        <taxon>Pararhodospirillum</taxon>
    </lineage>
</organism>
<dbReference type="GO" id="GO:0000166">
    <property type="term" value="F:nucleotide binding"/>
    <property type="evidence" value="ECO:0007669"/>
    <property type="project" value="UniProtKB-KW"/>
</dbReference>
<keyword evidence="6" id="KW-1185">Reference proteome</keyword>
<comment type="catalytic activity">
    <reaction evidence="3">
        <text>dCTP + H2O + H(+) = dUTP + NH4(+)</text>
        <dbReference type="Rhea" id="RHEA:22680"/>
        <dbReference type="ChEBI" id="CHEBI:15377"/>
        <dbReference type="ChEBI" id="CHEBI:15378"/>
        <dbReference type="ChEBI" id="CHEBI:28938"/>
        <dbReference type="ChEBI" id="CHEBI:61481"/>
        <dbReference type="ChEBI" id="CHEBI:61555"/>
        <dbReference type="EC" id="3.5.4.13"/>
    </reaction>
</comment>
<dbReference type="Gene3D" id="2.70.40.10">
    <property type="match status" value="1"/>
</dbReference>
<keyword evidence="2 3" id="KW-0546">Nucleotide metabolism</keyword>
<feature type="binding site" evidence="3">
    <location>
        <position position="144"/>
    </location>
    <ligand>
        <name>dCTP</name>
        <dbReference type="ChEBI" id="CHEBI:61481"/>
    </ligand>
</feature>
<evidence type="ECO:0000256" key="3">
    <source>
        <dbReference type="HAMAP-Rule" id="MF_00146"/>
    </source>
</evidence>
<dbReference type="SUPFAM" id="SSF51283">
    <property type="entry name" value="dUTPase-like"/>
    <property type="match status" value="1"/>
</dbReference>
<feature type="compositionally biased region" description="Basic and acidic residues" evidence="4">
    <location>
        <begin position="206"/>
        <end position="215"/>
    </location>
</feature>
<reference evidence="5 6" key="1">
    <citation type="submission" date="2012-02" db="EMBL/GenBank/DDBJ databases">
        <title>Shotgun genome sequence of Phaeospirillum photometricum DSM 122.</title>
        <authorList>
            <person name="Duquesne K."/>
            <person name="Sturgis J."/>
        </authorList>
    </citation>
    <scope>NUCLEOTIDE SEQUENCE [LARGE SCALE GENOMIC DNA]</scope>
    <source>
        <strain evidence="6">DSM122</strain>
    </source>
</reference>
<dbReference type="AlphaFoldDB" id="H6SJJ1"/>
<keyword evidence="1 3" id="KW-0378">Hydrolase</keyword>
<dbReference type="InterPro" id="IPR036157">
    <property type="entry name" value="dUTPase-like_sf"/>
</dbReference>
<evidence type="ECO:0000256" key="2">
    <source>
        <dbReference type="ARBA" id="ARBA00023080"/>
    </source>
</evidence>
<dbReference type="EMBL" id="HE663493">
    <property type="protein sequence ID" value="CCG08156.1"/>
    <property type="molecule type" value="Genomic_DNA"/>
</dbReference>
<dbReference type="PANTHER" id="PTHR42680">
    <property type="entry name" value="DCTP DEAMINASE"/>
    <property type="match status" value="1"/>
</dbReference>
<name>H6SJJ1_PARPM</name>
<dbReference type="NCBIfam" id="TIGR02274">
    <property type="entry name" value="dCTP_deam"/>
    <property type="match status" value="1"/>
</dbReference>
<accession>H6SJJ1</accession>
<comment type="similarity">
    <text evidence="3">Belongs to the dCTP deaminase family.</text>
</comment>
<comment type="subunit">
    <text evidence="3">Homotrimer.</text>
</comment>
<feature type="binding site" evidence="3">
    <location>
        <begin position="126"/>
        <end position="131"/>
    </location>
    <ligand>
        <name>dCTP</name>
        <dbReference type="ChEBI" id="CHEBI:61481"/>
    </ligand>
</feature>
<feature type="binding site" evidence="3">
    <location>
        <position position="198"/>
    </location>
    <ligand>
        <name>dCTP</name>
        <dbReference type="ChEBI" id="CHEBI:61481"/>
    </ligand>
</feature>
<feature type="region of interest" description="Disordered" evidence="4">
    <location>
        <begin position="186"/>
        <end position="215"/>
    </location>
</feature>
<dbReference type="GO" id="GO:0008829">
    <property type="term" value="F:dCTP deaminase activity"/>
    <property type="evidence" value="ECO:0007669"/>
    <property type="project" value="UniProtKB-UniRule"/>
</dbReference>
<dbReference type="UniPathway" id="UPA00610">
    <property type="reaction ID" value="UER00665"/>
</dbReference>
<dbReference type="Pfam" id="PF22769">
    <property type="entry name" value="DCD"/>
    <property type="match status" value="1"/>
</dbReference>
<dbReference type="HOGENOM" id="CLU_087476_2_0_5"/>
<dbReference type="GO" id="GO:0006226">
    <property type="term" value="P:dUMP biosynthetic process"/>
    <property type="evidence" value="ECO:0007669"/>
    <property type="project" value="UniProtKB-UniPathway"/>
</dbReference>
<feature type="binding site" evidence="3">
    <location>
        <begin position="152"/>
        <end position="154"/>
    </location>
    <ligand>
        <name>dCTP</name>
        <dbReference type="ChEBI" id="CHEBI:61481"/>
    </ligand>
</feature>
<comment type="pathway">
    <text evidence="3">Pyrimidine metabolism; dUMP biosynthesis; dUMP from dCTP (dUTP route): step 1/2.</text>
</comment>
<dbReference type="CDD" id="cd07557">
    <property type="entry name" value="trimeric_dUTPase"/>
    <property type="match status" value="1"/>
</dbReference>
<comment type="caution">
    <text evidence="3">Lacks conserved residue(s) required for the propagation of feature annotation.</text>
</comment>
<feature type="active site" description="Proton donor/acceptor" evidence="3">
    <location>
        <position position="154"/>
    </location>
</feature>
<comment type="function">
    <text evidence="3">Catalyzes the deamination of dCTP to dUTP.</text>
</comment>
<evidence type="ECO:0000313" key="6">
    <source>
        <dbReference type="Proteomes" id="UP000033220"/>
    </source>
</evidence>
<dbReference type="KEGG" id="rpm:RSPPHO_01530"/>
<evidence type="ECO:0000256" key="1">
    <source>
        <dbReference type="ARBA" id="ARBA00022801"/>
    </source>
</evidence>
<evidence type="ECO:0000256" key="4">
    <source>
        <dbReference type="SAM" id="MobiDB-lite"/>
    </source>
</evidence>
<dbReference type="GO" id="GO:0006229">
    <property type="term" value="P:dUTP biosynthetic process"/>
    <property type="evidence" value="ECO:0007669"/>
    <property type="project" value="UniProtKB-UniRule"/>
</dbReference>